<name>A0ABS1BE52_9MICO</name>
<evidence type="ECO:0000313" key="4">
    <source>
        <dbReference type="Proteomes" id="UP000612352"/>
    </source>
</evidence>
<comment type="caution">
    <text evidence="3">The sequence shown here is derived from an EMBL/GenBank/DDBJ whole genome shotgun (WGS) entry which is preliminary data.</text>
</comment>
<feature type="domain" description="Nudix hydrolase" evidence="2">
    <location>
        <begin position="51"/>
        <end position="189"/>
    </location>
</feature>
<dbReference type="Proteomes" id="UP000612352">
    <property type="component" value="Unassembled WGS sequence"/>
</dbReference>
<dbReference type="InterPro" id="IPR015797">
    <property type="entry name" value="NUDIX_hydrolase-like_dom_sf"/>
</dbReference>
<feature type="region of interest" description="Disordered" evidence="1">
    <location>
        <begin position="1"/>
        <end position="31"/>
    </location>
</feature>
<feature type="compositionally biased region" description="Basic and acidic residues" evidence="1">
    <location>
        <begin position="15"/>
        <end position="25"/>
    </location>
</feature>
<proteinExistence type="predicted"/>
<reference evidence="3 4" key="1">
    <citation type="submission" date="2020-12" db="EMBL/GenBank/DDBJ databases">
        <title>Brachybacterium sp. MASK1Z-5, whole genome shotgun sequence.</title>
        <authorList>
            <person name="Tuo L."/>
        </authorList>
    </citation>
    <scope>NUCLEOTIDE SEQUENCE [LARGE SCALE GENOMIC DNA]</scope>
    <source>
        <strain evidence="3 4">MASK1Z-5</strain>
    </source>
</reference>
<evidence type="ECO:0000313" key="3">
    <source>
        <dbReference type="EMBL" id="MBK0332926.1"/>
    </source>
</evidence>
<dbReference type="EMBL" id="JAEDAJ010000015">
    <property type="protein sequence ID" value="MBK0332926.1"/>
    <property type="molecule type" value="Genomic_DNA"/>
</dbReference>
<gene>
    <name evidence="3" type="ORF">I8D64_16100</name>
</gene>
<dbReference type="RefSeq" id="WP_200503819.1">
    <property type="nucleotide sequence ID" value="NZ_JAEDAJ010000015.1"/>
</dbReference>
<keyword evidence="4" id="KW-1185">Reference proteome</keyword>
<dbReference type="SUPFAM" id="SSF55811">
    <property type="entry name" value="Nudix"/>
    <property type="match status" value="1"/>
</dbReference>
<dbReference type="Gene3D" id="3.90.79.10">
    <property type="entry name" value="Nucleoside Triphosphate Pyrophosphohydrolase"/>
    <property type="match status" value="1"/>
</dbReference>
<protein>
    <submittedName>
        <fullName evidence="3">NUDIX domain-containing protein</fullName>
    </submittedName>
</protein>
<sequence>MVSEDREVGEDGEGREDREGREAGGHGRHGAGRLLWDVDVAIRRAEESPALSPSRARMLVLSPDDSAIVMILRTRPGRDPYGVLPGGGLEPDDADPLAGALRELTEETGLRGDDVELVTSSVIVEGEQWIYLGRARRRLPLRLGWPETDRDAEAHGTYEPVWLSPFVALEQLGGGVHPHWITGMIAGGR</sequence>
<organism evidence="3 4">
    <name type="scientific">Brachybacterium halotolerans</name>
    <dbReference type="NCBI Taxonomy" id="2795215"/>
    <lineage>
        <taxon>Bacteria</taxon>
        <taxon>Bacillati</taxon>
        <taxon>Actinomycetota</taxon>
        <taxon>Actinomycetes</taxon>
        <taxon>Micrococcales</taxon>
        <taxon>Dermabacteraceae</taxon>
        <taxon>Brachybacterium</taxon>
    </lineage>
</organism>
<dbReference type="Pfam" id="PF00293">
    <property type="entry name" value="NUDIX"/>
    <property type="match status" value="1"/>
</dbReference>
<evidence type="ECO:0000256" key="1">
    <source>
        <dbReference type="SAM" id="MobiDB-lite"/>
    </source>
</evidence>
<dbReference type="PROSITE" id="PS51462">
    <property type="entry name" value="NUDIX"/>
    <property type="match status" value="1"/>
</dbReference>
<accession>A0ABS1BE52</accession>
<evidence type="ECO:0000259" key="2">
    <source>
        <dbReference type="PROSITE" id="PS51462"/>
    </source>
</evidence>
<dbReference type="InterPro" id="IPR000086">
    <property type="entry name" value="NUDIX_hydrolase_dom"/>
</dbReference>